<proteinExistence type="inferred from homology"/>
<dbReference type="SUPFAM" id="SSF53474">
    <property type="entry name" value="alpha/beta-Hydrolases"/>
    <property type="match status" value="1"/>
</dbReference>
<keyword evidence="2" id="KW-0378">Hydrolase</keyword>
<evidence type="ECO:0000313" key="4">
    <source>
        <dbReference type="EMBL" id="GEQ85852.1"/>
    </source>
</evidence>
<dbReference type="InterPro" id="IPR029058">
    <property type="entry name" value="AB_hydrolase_fold"/>
</dbReference>
<gene>
    <name evidence="4" type="ORF">ULMS_13600</name>
</gene>
<dbReference type="InterPro" id="IPR049492">
    <property type="entry name" value="BD-FAE-like_dom"/>
</dbReference>
<dbReference type="PROSITE" id="PS51257">
    <property type="entry name" value="PROKAR_LIPOPROTEIN"/>
    <property type="match status" value="1"/>
</dbReference>
<reference evidence="4 5" key="1">
    <citation type="submission" date="2019-08" db="EMBL/GenBank/DDBJ databases">
        <title>Ulvibacter marinistellae sp. nov., isolated from a starfish, Patiria pectinifera.</title>
        <authorList>
            <person name="Kawano K."/>
            <person name="Ushijima N."/>
            <person name="Kihara M."/>
            <person name="Itoh H."/>
        </authorList>
    </citation>
    <scope>NUCLEOTIDE SEQUENCE [LARGE SCALE GENOMIC DNA]</scope>
    <source>
        <strain evidence="4 5">KK4</strain>
    </source>
</reference>
<feature type="domain" description="BD-FAE-like" evidence="3">
    <location>
        <begin position="86"/>
        <end position="214"/>
    </location>
</feature>
<organism evidence="4 5">
    <name type="scientific">Patiriisocius marinistellae</name>
    <dbReference type="NCBI Taxonomy" id="2494560"/>
    <lineage>
        <taxon>Bacteria</taxon>
        <taxon>Pseudomonadati</taxon>
        <taxon>Bacteroidota</taxon>
        <taxon>Flavobacteriia</taxon>
        <taxon>Flavobacteriales</taxon>
        <taxon>Flavobacteriaceae</taxon>
        <taxon>Patiriisocius</taxon>
    </lineage>
</organism>
<dbReference type="AlphaFoldDB" id="A0A5J4FXH4"/>
<evidence type="ECO:0000313" key="5">
    <source>
        <dbReference type="Proteomes" id="UP000326994"/>
    </source>
</evidence>
<dbReference type="GO" id="GO:0004806">
    <property type="term" value="F:triacylglycerol lipase activity"/>
    <property type="evidence" value="ECO:0007669"/>
    <property type="project" value="TreeGrafter"/>
</dbReference>
<comment type="similarity">
    <text evidence="1">Belongs to the 'GDXG' lipolytic enzyme family.</text>
</comment>
<keyword evidence="5" id="KW-1185">Reference proteome</keyword>
<name>A0A5J4FXH4_9FLAO</name>
<sequence>MEFNIFKRVVLFFTVFVFISCSKEDLIINDTNEMSFEDSSIELEPIIELDPLIEFDFSTSPIDLLGTDAQFVSDIPYDEFDKTRFDFFMPNSSAPTGLAIFIHGGGFIAGDKSFIYNSTNSAHVINLLENNIAVASINYRLLDQQFETEGVLKCLHDARRAVQFIRFIHNELNIDKNNIVLYGSSAGAGISLWLGVHNDFRDESNVDPVLRESSRVKGVSLGGVQASYDIENRWVHDVLGEFDTTWEDLILEFGTERFFQFYGVHTIEEYNSPAIDRYRKDVDMLSMLSTDDPEIWVENTHYENTEPHTLNSLVHHPYHAKAVKDYADAVGVPNVSYYGNPILYSDPSDEAYIDFIIRKINE</sequence>
<protein>
    <recommendedName>
        <fullName evidence="3">BD-FAE-like domain-containing protein</fullName>
    </recommendedName>
</protein>
<evidence type="ECO:0000256" key="1">
    <source>
        <dbReference type="ARBA" id="ARBA00010515"/>
    </source>
</evidence>
<dbReference type="Proteomes" id="UP000326994">
    <property type="component" value="Unassembled WGS sequence"/>
</dbReference>
<dbReference type="RefSeq" id="WP_151893799.1">
    <property type="nucleotide sequence ID" value="NZ_BKCF01000002.1"/>
</dbReference>
<dbReference type="Pfam" id="PF20434">
    <property type="entry name" value="BD-FAE"/>
    <property type="match status" value="1"/>
</dbReference>
<dbReference type="PANTHER" id="PTHR48081">
    <property type="entry name" value="AB HYDROLASE SUPERFAMILY PROTEIN C4A8.06C"/>
    <property type="match status" value="1"/>
</dbReference>
<evidence type="ECO:0000259" key="3">
    <source>
        <dbReference type="Pfam" id="PF20434"/>
    </source>
</evidence>
<comment type="caution">
    <text evidence="4">The sequence shown here is derived from an EMBL/GenBank/DDBJ whole genome shotgun (WGS) entry which is preliminary data.</text>
</comment>
<dbReference type="EMBL" id="BKCF01000002">
    <property type="protein sequence ID" value="GEQ85852.1"/>
    <property type="molecule type" value="Genomic_DNA"/>
</dbReference>
<evidence type="ECO:0000256" key="2">
    <source>
        <dbReference type="ARBA" id="ARBA00022801"/>
    </source>
</evidence>
<dbReference type="InterPro" id="IPR050300">
    <property type="entry name" value="GDXG_lipolytic_enzyme"/>
</dbReference>
<dbReference type="Gene3D" id="3.40.50.1820">
    <property type="entry name" value="alpha/beta hydrolase"/>
    <property type="match status" value="1"/>
</dbReference>
<dbReference type="OrthoDB" id="9777975at2"/>
<dbReference type="PANTHER" id="PTHR48081:SF30">
    <property type="entry name" value="ACETYL-HYDROLASE LIPR-RELATED"/>
    <property type="match status" value="1"/>
</dbReference>
<accession>A0A5J4FXH4</accession>